<feature type="chain" id="PRO_5026904872" evidence="2">
    <location>
        <begin position="38"/>
        <end position="344"/>
    </location>
</feature>
<keyword evidence="4" id="KW-0436">Ligase</keyword>
<dbReference type="Gene3D" id="2.30.30.40">
    <property type="entry name" value="SH3 Domains"/>
    <property type="match status" value="2"/>
</dbReference>
<evidence type="ECO:0000256" key="1">
    <source>
        <dbReference type="SAM" id="MobiDB-lite"/>
    </source>
</evidence>
<dbReference type="PROSITE" id="PS51318">
    <property type="entry name" value="TAT"/>
    <property type="match status" value="1"/>
</dbReference>
<protein>
    <submittedName>
        <fullName evidence="4">Alanyl-tRNA synthetase</fullName>
        <ecNumber evidence="4">6.1.1.7</ecNumber>
    </submittedName>
</protein>
<accession>A0A6J4U8G2</accession>
<gene>
    <name evidence="4" type="ORF">AVDCRST_MAG19-19</name>
</gene>
<dbReference type="PANTHER" id="PTHR34408">
    <property type="entry name" value="FAMILY PROTEIN, PUTATIVE-RELATED"/>
    <property type="match status" value="1"/>
</dbReference>
<dbReference type="InterPro" id="IPR052354">
    <property type="entry name" value="Cell_Wall_Dynamics_Protein"/>
</dbReference>
<feature type="domain" description="SH3b" evidence="3">
    <location>
        <begin position="48"/>
        <end position="110"/>
    </location>
</feature>
<feature type="compositionally biased region" description="Basic and acidic residues" evidence="1">
    <location>
        <begin position="114"/>
        <end position="147"/>
    </location>
</feature>
<reference evidence="4" key="1">
    <citation type="submission" date="2020-02" db="EMBL/GenBank/DDBJ databases">
        <authorList>
            <person name="Meier V. D."/>
        </authorList>
    </citation>
    <scope>NUCLEOTIDE SEQUENCE</scope>
    <source>
        <strain evidence="4">AVDCRST_MAG19</strain>
    </source>
</reference>
<proteinExistence type="predicted"/>
<dbReference type="Gene3D" id="1.10.530.10">
    <property type="match status" value="1"/>
</dbReference>
<dbReference type="InterPro" id="IPR006311">
    <property type="entry name" value="TAT_signal"/>
</dbReference>
<dbReference type="GO" id="GO:0004813">
    <property type="term" value="F:alanine-tRNA ligase activity"/>
    <property type="evidence" value="ECO:0007669"/>
    <property type="project" value="UniProtKB-EC"/>
</dbReference>
<dbReference type="EMBL" id="CADCWL010000003">
    <property type="protein sequence ID" value="CAA9542694.1"/>
    <property type="molecule type" value="Genomic_DNA"/>
</dbReference>
<dbReference type="InterPro" id="IPR008258">
    <property type="entry name" value="Transglycosylase_SLT_dom_1"/>
</dbReference>
<feature type="domain" description="SH3b" evidence="3">
    <location>
        <begin position="164"/>
        <end position="227"/>
    </location>
</feature>
<dbReference type="Pfam" id="PF08239">
    <property type="entry name" value="SH3_3"/>
    <property type="match status" value="2"/>
</dbReference>
<keyword evidence="4" id="KW-0030">Aminoacyl-tRNA synthetase</keyword>
<feature type="signal peptide" evidence="2">
    <location>
        <begin position="1"/>
        <end position="37"/>
    </location>
</feature>
<evidence type="ECO:0000259" key="3">
    <source>
        <dbReference type="SMART" id="SM00287"/>
    </source>
</evidence>
<evidence type="ECO:0000256" key="2">
    <source>
        <dbReference type="SAM" id="SignalP"/>
    </source>
</evidence>
<feature type="region of interest" description="Disordered" evidence="1">
    <location>
        <begin position="109"/>
        <end position="166"/>
    </location>
</feature>
<dbReference type="SUPFAM" id="SSF53955">
    <property type="entry name" value="Lysozyme-like"/>
    <property type="match status" value="1"/>
</dbReference>
<dbReference type="Pfam" id="PF01464">
    <property type="entry name" value="SLT"/>
    <property type="match status" value="1"/>
</dbReference>
<dbReference type="AlphaFoldDB" id="A0A6J4U8G2"/>
<dbReference type="InterPro" id="IPR023346">
    <property type="entry name" value="Lysozyme-like_dom_sf"/>
</dbReference>
<dbReference type="InterPro" id="IPR003646">
    <property type="entry name" value="SH3-like_bac-type"/>
</dbReference>
<feature type="region of interest" description="Disordered" evidence="1">
    <location>
        <begin position="229"/>
        <end position="252"/>
    </location>
</feature>
<keyword evidence="2" id="KW-0732">Signal</keyword>
<dbReference type="PANTHER" id="PTHR34408:SF1">
    <property type="entry name" value="GLYCOSYL HYDROLASE FAMILY 19 DOMAIN-CONTAINING PROTEIN HI_1415"/>
    <property type="match status" value="1"/>
</dbReference>
<feature type="compositionally biased region" description="Low complexity" evidence="1">
    <location>
        <begin position="148"/>
        <end position="158"/>
    </location>
</feature>
<dbReference type="SMART" id="SM00287">
    <property type="entry name" value="SH3b"/>
    <property type="match status" value="2"/>
</dbReference>
<dbReference type="EC" id="6.1.1.7" evidence="4"/>
<sequence>MTRRPRIAPPGVGRRCRVALLALAVAGAGLGPLSAVALPAAVPAGQGEREGTVTADVALRAEPDKGAPSLAGVPDGARVAIVGRAEDGYYPVRYDGIDGWIATGYLAASLDDDPPARDEPDRTVTADRSDRDASADRTDSTDAESDRTGNGARSTGGARRSGDASDDVIATEELNLRADPTDAADVLRTIAVGDEVVPTGERDGDYVEVRHDGDTGWVAFAFLATRRAPTPAKIDRSPAREPGGPDSEGNARNMSEAELIRLISEAADYYGQPRQDMLRVARCESELTPTAVNPRTGDSGLFQFNPNTWLSTPYAEYDIFDPRASAYAAGWMWSVGRRNEWVCQ</sequence>
<evidence type="ECO:0000313" key="4">
    <source>
        <dbReference type="EMBL" id="CAA9542694.1"/>
    </source>
</evidence>
<name>A0A6J4U8G2_9BACT</name>
<organism evidence="4">
    <name type="scientific">uncultured Thermomicrobiales bacterium</name>
    <dbReference type="NCBI Taxonomy" id="1645740"/>
    <lineage>
        <taxon>Bacteria</taxon>
        <taxon>Pseudomonadati</taxon>
        <taxon>Thermomicrobiota</taxon>
        <taxon>Thermomicrobia</taxon>
        <taxon>Thermomicrobiales</taxon>
        <taxon>environmental samples</taxon>
    </lineage>
</organism>